<evidence type="ECO:0000313" key="3">
    <source>
        <dbReference type="Proteomes" id="UP000315010"/>
    </source>
</evidence>
<feature type="compositionally biased region" description="Basic and acidic residues" evidence="1">
    <location>
        <begin position="207"/>
        <end position="223"/>
    </location>
</feature>
<feature type="region of interest" description="Disordered" evidence="1">
    <location>
        <begin position="1"/>
        <end position="24"/>
    </location>
</feature>
<protein>
    <submittedName>
        <fullName evidence="2">Uncharacterized protein</fullName>
    </submittedName>
</protein>
<evidence type="ECO:0000313" key="2">
    <source>
        <dbReference type="EMBL" id="TWT84380.1"/>
    </source>
</evidence>
<feature type="compositionally biased region" description="Polar residues" evidence="1">
    <location>
        <begin position="159"/>
        <end position="179"/>
    </location>
</feature>
<evidence type="ECO:0000256" key="1">
    <source>
        <dbReference type="SAM" id="MobiDB-lite"/>
    </source>
</evidence>
<proteinExistence type="predicted"/>
<name>A0A5C5ZAZ8_9BACT</name>
<feature type="region of interest" description="Disordered" evidence="1">
    <location>
        <begin position="79"/>
        <end position="105"/>
    </location>
</feature>
<comment type="caution">
    <text evidence="2">The sequence shown here is derived from an EMBL/GenBank/DDBJ whole genome shotgun (WGS) entry which is preliminary data.</text>
</comment>
<gene>
    <name evidence="2" type="ORF">CA13_58580</name>
</gene>
<feature type="compositionally biased region" description="Basic and acidic residues" evidence="1">
    <location>
        <begin position="9"/>
        <end position="20"/>
    </location>
</feature>
<dbReference type="AlphaFoldDB" id="A0A5C5ZAZ8"/>
<organism evidence="2 3">
    <name type="scientific">Novipirellula herctigrandis</name>
    <dbReference type="NCBI Taxonomy" id="2527986"/>
    <lineage>
        <taxon>Bacteria</taxon>
        <taxon>Pseudomonadati</taxon>
        <taxon>Planctomycetota</taxon>
        <taxon>Planctomycetia</taxon>
        <taxon>Pirellulales</taxon>
        <taxon>Pirellulaceae</taxon>
        <taxon>Novipirellula</taxon>
    </lineage>
</organism>
<dbReference type="EMBL" id="SJPJ01000001">
    <property type="protein sequence ID" value="TWT84380.1"/>
    <property type="molecule type" value="Genomic_DNA"/>
</dbReference>
<keyword evidence="3" id="KW-1185">Reference proteome</keyword>
<accession>A0A5C5ZAZ8</accession>
<dbReference type="Proteomes" id="UP000315010">
    <property type="component" value="Unassembled WGS sequence"/>
</dbReference>
<feature type="region of interest" description="Disordered" evidence="1">
    <location>
        <begin position="159"/>
        <end position="223"/>
    </location>
</feature>
<reference evidence="2 3" key="1">
    <citation type="submission" date="2019-02" db="EMBL/GenBank/DDBJ databases">
        <title>Deep-cultivation of Planctomycetes and their phenomic and genomic characterization uncovers novel biology.</title>
        <authorList>
            <person name="Wiegand S."/>
            <person name="Jogler M."/>
            <person name="Boedeker C."/>
            <person name="Pinto D."/>
            <person name="Vollmers J."/>
            <person name="Rivas-Marin E."/>
            <person name="Kohn T."/>
            <person name="Peeters S.H."/>
            <person name="Heuer A."/>
            <person name="Rast P."/>
            <person name="Oberbeckmann S."/>
            <person name="Bunk B."/>
            <person name="Jeske O."/>
            <person name="Meyerdierks A."/>
            <person name="Storesund J.E."/>
            <person name="Kallscheuer N."/>
            <person name="Luecker S."/>
            <person name="Lage O.M."/>
            <person name="Pohl T."/>
            <person name="Merkel B.J."/>
            <person name="Hornburger P."/>
            <person name="Mueller R.-W."/>
            <person name="Bruemmer F."/>
            <person name="Labrenz M."/>
            <person name="Spormann A.M."/>
            <person name="Op Den Camp H."/>
            <person name="Overmann J."/>
            <person name="Amann R."/>
            <person name="Jetten M.S.M."/>
            <person name="Mascher T."/>
            <person name="Medema M.H."/>
            <person name="Devos D.P."/>
            <person name="Kaster A.-K."/>
            <person name="Ovreas L."/>
            <person name="Rohde M."/>
            <person name="Galperin M.Y."/>
            <person name="Jogler C."/>
        </authorList>
    </citation>
    <scope>NUCLEOTIDE SEQUENCE [LARGE SCALE GENOMIC DNA]</scope>
    <source>
        <strain evidence="2 3">CA13</strain>
    </source>
</reference>
<sequence length="223" mass="24362">MRSTINRSSRLESRFNDRSTPRRTVNAHQASVRTFVALEFELWTMKIICLFLLVSVSLVGCNQAGKDPESAIAVTIDGGPPEFDDQDEFDESHAHPSEGPHGGDLVELGNEKYHAELTHNETGIDVYILNSAATEEVAIKAASLTISLKHDGKVNSFELQANPQTDDPSGKSSRFSTGEPSLPKRLDEGAEGALTVNIDGKSFTGKVAHDHDHDHDHEGHDHD</sequence>